<evidence type="ECO:0000256" key="1">
    <source>
        <dbReference type="ARBA" id="ARBA00004141"/>
    </source>
</evidence>
<dbReference type="PANTHER" id="PTHR11011:SF116">
    <property type="entry name" value="FATTY ACYL-COA REDUCTASE CG5065-RELATED"/>
    <property type="match status" value="1"/>
</dbReference>
<name>G3KIJ9_CALFI</name>
<organism evidence="12">
    <name type="scientific">Calanus finmarchicus</name>
    <name type="common">Calanus tonsus</name>
    <dbReference type="NCBI Taxonomy" id="6837"/>
    <lineage>
        <taxon>Eukaryota</taxon>
        <taxon>Metazoa</taxon>
        <taxon>Ecdysozoa</taxon>
        <taxon>Arthropoda</taxon>
        <taxon>Crustacea</taxon>
        <taxon>Multicrustacea</taxon>
        <taxon>Hexanauplia</taxon>
        <taxon>Copepoda</taxon>
        <taxon>Calanoida</taxon>
        <taxon>Calanidae</taxon>
        <taxon>Calanus</taxon>
    </lineage>
</organism>
<keyword evidence="5" id="KW-1133">Transmembrane helix</keyword>
<evidence type="ECO:0000256" key="7">
    <source>
        <dbReference type="ARBA" id="ARBA00023136"/>
    </source>
</evidence>
<accession>G3KIJ9</accession>
<dbReference type="InterPro" id="IPR026055">
    <property type="entry name" value="FAR"/>
</dbReference>
<dbReference type="InterPro" id="IPR013120">
    <property type="entry name" value="FAR_NAD-bd"/>
</dbReference>
<dbReference type="Pfam" id="PF03015">
    <property type="entry name" value="Sterile"/>
    <property type="match status" value="1"/>
</dbReference>
<evidence type="ECO:0000259" key="10">
    <source>
        <dbReference type="Pfam" id="PF03015"/>
    </source>
</evidence>
<dbReference type="Gene3D" id="3.40.50.720">
    <property type="entry name" value="NAD(P)-binding Rossmann-like Domain"/>
    <property type="match status" value="1"/>
</dbReference>
<evidence type="ECO:0000256" key="4">
    <source>
        <dbReference type="ARBA" id="ARBA00022692"/>
    </source>
</evidence>
<evidence type="ECO:0000256" key="9">
    <source>
        <dbReference type="RuleBase" id="RU363097"/>
    </source>
</evidence>
<dbReference type="GO" id="GO:0016020">
    <property type="term" value="C:membrane"/>
    <property type="evidence" value="ECO:0007669"/>
    <property type="project" value="UniProtKB-SubCell"/>
</dbReference>
<keyword evidence="6 9" id="KW-0443">Lipid metabolism</keyword>
<dbReference type="CDD" id="cd05236">
    <property type="entry name" value="FAR-N_SDR_e"/>
    <property type="match status" value="1"/>
</dbReference>
<dbReference type="EC" id="1.2.1.84" evidence="9"/>
<keyword evidence="3 9" id="KW-0444">Lipid biosynthesis</keyword>
<evidence type="ECO:0000256" key="2">
    <source>
        <dbReference type="ARBA" id="ARBA00005928"/>
    </source>
</evidence>
<evidence type="ECO:0000313" key="12">
    <source>
        <dbReference type="EMBL" id="AEO89346.1"/>
    </source>
</evidence>
<protein>
    <recommendedName>
        <fullName evidence="9">Fatty acyl-CoA reductase</fullName>
        <ecNumber evidence="9">1.2.1.84</ecNumber>
    </recommendedName>
</protein>
<feature type="domain" description="Fatty acyl-CoA reductase C-terminal" evidence="10">
    <location>
        <begin position="367"/>
        <end position="459"/>
    </location>
</feature>
<dbReference type="GO" id="GO:0035336">
    <property type="term" value="P:long-chain fatty-acyl-CoA metabolic process"/>
    <property type="evidence" value="ECO:0007669"/>
    <property type="project" value="TreeGrafter"/>
</dbReference>
<evidence type="ECO:0000256" key="5">
    <source>
        <dbReference type="ARBA" id="ARBA00022989"/>
    </source>
</evidence>
<comment type="catalytic activity">
    <reaction evidence="8 9">
        <text>a long-chain fatty acyl-CoA + 2 NADPH + 2 H(+) = a long-chain primary fatty alcohol + 2 NADP(+) + CoA</text>
        <dbReference type="Rhea" id="RHEA:52716"/>
        <dbReference type="ChEBI" id="CHEBI:15378"/>
        <dbReference type="ChEBI" id="CHEBI:57287"/>
        <dbReference type="ChEBI" id="CHEBI:57783"/>
        <dbReference type="ChEBI" id="CHEBI:58349"/>
        <dbReference type="ChEBI" id="CHEBI:77396"/>
        <dbReference type="ChEBI" id="CHEBI:83139"/>
        <dbReference type="EC" id="1.2.1.84"/>
    </reaction>
</comment>
<dbReference type="InterPro" id="IPR036291">
    <property type="entry name" value="NAD(P)-bd_dom_sf"/>
</dbReference>
<evidence type="ECO:0000256" key="6">
    <source>
        <dbReference type="ARBA" id="ARBA00023098"/>
    </source>
</evidence>
<comment type="subcellular location">
    <subcellularLocation>
        <location evidence="1">Membrane</location>
        <topology evidence="1">Multi-pass membrane protein</topology>
    </subcellularLocation>
</comment>
<dbReference type="SUPFAM" id="SSF51735">
    <property type="entry name" value="NAD(P)-binding Rossmann-fold domains"/>
    <property type="match status" value="1"/>
</dbReference>
<dbReference type="Pfam" id="PF07993">
    <property type="entry name" value="NAD_binding_4"/>
    <property type="match status" value="1"/>
</dbReference>
<proteinExistence type="evidence at transcript level"/>
<keyword evidence="9" id="KW-0560">Oxidoreductase</keyword>
<comment type="similarity">
    <text evidence="2 9">Belongs to the fatty acyl-CoA reductase family.</text>
</comment>
<evidence type="ECO:0000256" key="3">
    <source>
        <dbReference type="ARBA" id="ARBA00022516"/>
    </source>
</evidence>
<dbReference type="CDD" id="cd09071">
    <property type="entry name" value="FAR_C"/>
    <property type="match status" value="1"/>
</dbReference>
<keyword evidence="9" id="KW-0521">NADP</keyword>
<dbReference type="GO" id="GO:0005777">
    <property type="term" value="C:peroxisome"/>
    <property type="evidence" value="ECO:0007669"/>
    <property type="project" value="TreeGrafter"/>
</dbReference>
<dbReference type="PANTHER" id="PTHR11011">
    <property type="entry name" value="MALE STERILITY PROTEIN 2-RELATED"/>
    <property type="match status" value="1"/>
</dbReference>
<comment type="function">
    <text evidence="9">Catalyzes the reduction of fatty acyl-CoA to fatty alcohols.</text>
</comment>
<dbReference type="AlphaFoldDB" id="G3KIJ9"/>
<keyword evidence="4" id="KW-0812">Transmembrane</keyword>
<reference evidence="12" key="1">
    <citation type="journal article" date="2012" name="Mar. Biotechnol.">
        <title>Molecular and Functional Analysis of Three Fatty Acyl-CoA Reductases with Distinct Substrate Specificities in Copepod Calanus finmarchicus.</title>
        <authorList>
            <person name="Teerawanichpan P."/>
            <person name="Qiu X."/>
        </authorList>
    </citation>
    <scope>NUCLEOTIDE SEQUENCE</scope>
</reference>
<dbReference type="EMBL" id="JN243756">
    <property type="protein sequence ID" value="AEO89346.1"/>
    <property type="molecule type" value="mRNA"/>
</dbReference>
<evidence type="ECO:0000259" key="11">
    <source>
        <dbReference type="Pfam" id="PF07993"/>
    </source>
</evidence>
<keyword evidence="7" id="KW-0472">Membrane</keyword>
<feature type="non-terminal residue" evidence="12">
    <location>
        <position position="498"/>
    </location>
</feature>
<sequence length="498" mass="56159">MADKSNSDNQESKIGQFYDDKTVFITGATGFMGKVLVEKLLRSTRVKKIYLLIRPKKGIETIVRLEELMSAKIFDKLKESSPDVISRVEAINGDITEPSFGIRKEDEQKMIEEVSVVFHSAATIKFDEDLTKAVNLNVVAVFTMIEICKKMKKLQALVHVSTAYCNTEYKHISEEIYQTNGDPVAIIELCKRADPAVLNSPKMTAQIIGNKPNTYTFTKALGESALVKEGGSLPIVIVRPSIVVAAWREPLPGWLENLNGPTGIVAGAGKGVLRTVYCKREKIADLVPVDIPINLAIAAAWKIASQPHNSIPVYNCTSGSINPIRWGQLETMGMAAIRKYPMENVLWYPGGSYKESALLNTICQLIFHSIPAYMMDSMAYLMGKKPVMVRVVEKMHKAQKAIEYFATNEWAWSNNNVEKLNKELTEVDRRTFNFDLSDLNWPDFIAVYVKGTRQFVFKEDLSTLDEARKHTDKMFWVEKCLQIVLFIVFGKLFAWLFC</sequence>
<dbReference type="GO" id="GO:0102965">
    <property type="term" value="F:alcohol-forming long-chain fatty acyl-CoA reductase activity"/>
    <property type="evidence" value="ECO:0007669"/>
    <property type="project" value="UniProtKB-EC"/>
</dbReference>
<feature type="domain" description="Thioester reductase (TE)" evidence="11">
    <location>
        <begin position="25"/>
        <end position="294"/>
    </location>
</feature>
<dbReference type="GO" id="GO:0080019">
    <property type="term" value="F:alcohol-forming very long-chain fatty acyl-CoA reductase activity"/>
    <property type="evidence" value="ECO:0007669"/>
    <property type="project" value="InterPro"/>
</dbReference>
<evidence type="ECO:0000256" key="8">
    <source>
        <dbReference type="ARBA" id="ARBA00052530"/>
    </source>
</evidence>
<dbReference type="InterPro" id="IPR033640">
    <property type="entry name" value="FAR_C"/>
</dbReference>
<dbReference type="FunFam" id="3.40.50.720:FF:000143">
    <property type="entry name" value="Fatty acyl-CoA reductase"/>
    <property type="match status" value="1"/>
</dbReference>